<dbReference type="Gene3D" id="3.90.70.10">
    <property type="entry name" value="Cysteine proteinases"/>
    <property type="match status" value="1"/>
</dbReference>
<keyword evidence="1 4" id="KW-0808">Transferase</keyword>
<dbReference type="Proteomes" id="UP000246077">
    <property type="component" value="Unassembled WGS sequence"/>
</dbReference>
<gene>
    <name evidence="4" type="primary">rimI</name>
    <name evidence="4" type="ORF">DKG75_09450</name>
</gene>
<protein>
    <submittedName>
        <fullName evidence="4">Ribosomal-protein-alanine N-acetyltransferase</fullName>
    </submittedName>
</protein>
<dbReference type="CDD" id="cd04301">
    <property type="entry name" value="NAT_SF"/>
    <property type="match status" value="1"/>
</dbReference>
<dbReference type="Pfam" id="PF11814">
    <property type="entry name" value="DUF3335"/>
    <property type="match status" value="1"/>
</dbReference>
<reference evidence="5" key="1">
    <citation type="submission" date="2018-05" db="EMBL/GenBank/DDBJ databases">
        <title>Zavarzinia sp. HR-AS.</title>
        <authorList>
            <person name="Lee Y."/>
            <person name="Jeon C.O."/>
        </authorList>
    </citation>
    <scope>NUCLEOTIDE SEQUENCE [LARGE SCALE GENOMIC DNA]</scope>
    <source>
        <strain evidence="5">DSM 1231</strain>
    </source>
</reference>
<feature type="domain" description="N-acetyltransferase" evidence="3">
    <location>
        <begin position="1"/>
        <end position="146"/>
    </location>
</feature>
<dbReference type="SUPFAM" id="SSF55729">
    <property type="entry name" value="Acyl-CoA N-acyltransferases (Nat)"/>
    <property type="match status" value="1"/>
</dbReference>
<evidence type="ECO:0000256" key="1">
    <source>
        <dbReference type="ARBA" id="ARBA00022679"/>
    </source>
</evidence>
<dbReference type="InterPro" id="IPR000182">
    <property type="entry name" value="GNAT_dom"/>
</dbReference>
<dbReference type="GO" id="GO:0008080">
    <property type="term" value="F:N-acetyltransferase activity"/>
    <property type="evidence" value="ECO:0007669"/>
    <property type="project" value="InterPro"/>
</dbReference>
<dbReference type="EMBL" id="QGLF01000002">
    <property type="protein sequence ID" value="PWR22181.1"/>
    <property type="molecule type" value="Genomic_DNA"/>
</dbReference>
<dbReference type="InterPro" id="IPR050832">
    <property type="entry name" value="Bact_Acetyltransf"/>
</dbReference>
<dbReference type="OrthoDB" id="9804026at2"/>
<dbReference type="PROSITE" id="PS51186">
    <property type="entry name" value="GNAT"/>
    <property type="match status" value="1"/>
</dbReference>
<organism evidence="4 5">
    <name type="scientific">Zavarzinia compransoris</name>
    <dbReference type="NCBI Taxonomy" id="1264899"/>
    <lineage>
        <taxon>Bacteria</taxon>
        <taxon>Pseudomonadati</taxon>
        <taxon>Pseudomonadota</taxon>
        <taxon>Alphaproteobacteria</taxon>
        <taxon>Rhodospirillales</taxon>
        <taxon>Zavarziniaceae</taxon>
        <taxon>Zavarzinia</taxon>
    </lineage>
</organism>
<dbReference type="AlphaFoldDB" id="A0A317E6B2"/>
<name>A0A317E6B2_9PROT</name>
<accession>A0A317E6B2</accession>
<dbReference type="InterPro" id="IPR016181">
    <property type="entry name" value="Acyl_CoA_acyltransferase"/>
</dbReference>
<dbReference type="NCBIfam" id="TIGR01575">
    <property type="entry name" value="rimI"/>
    <property type="match status" value="1"/>
</dbReference>
<proteinExistence type="predicted"/>
<keyword evidence="5" id="KW-1185">Reference proteome</keyword>
<keyword evidence="2" id="KW-0012">Acyltransferase</keyword>
<evidence type="ECO:0000256" key="2">
    <source>
        <dbReference type="ARBA" id="ARBA00023315"/>
    </source>
</evidence>
<dbReference type="Gene3D" id="3.40.630.30">
    <property type="match status" value="1"/>
</dbReference>
<evidence type="ECO:0000313" key="4">
    <source>
        <dbReference type="EMBL" id="PWR22181.1"/>
    </source>
</evidence>
<dbReference type="PANTHER" id="PTHR43877">
    <property type="entry name" value="AMINOALKYLPHOSPHONATE N-ACETYLTRANSFERASE-RELATED-RELATED"/>
    <property type="match status" value="1"/>
</dbReference>
<dbReference type="Pfam" id="PF00583">
    <property type="entry name" value="Acetyltransf_1"/>
    <property type="match status" value="1"/>
</dbReference>
<sequence length="363" mass="40136">MIRPATKADLPALLDIEARAFSGDRLSERSFRHLLTKAHARTLVAAEGERLLGYASLLFHEGSWIARLYSLAVAPEARGRGLSRRLMDAVVETARQEDCAVLRLEVREDNLAARRLYESLGFRQFGAHARYYQDGANALRLEVSLAEAPAPAARLLPYYAQTLEFTCGPAALMMAMRAHDPDAALDRREELRLWREATTIFMTAGHGGCGPHGLALAAWRRGFAVEIYVNDVGALLLDSVRGDEKKDVVRLVHEDMAEQAQAAGIPIHHGMLQLAALEEQVAAGAVPLVLISTWRLAGQKQPHWIAVSDLDDHFVYVNDPTVYDGRSASDSIRMPLPRAEFARMARFGRGQQRAAVLVKGRRS</sequence>
<evidence type="ECO:0000259" key="3">
    <source>
        <dbReference type="PROSITE" id="PS51186"/>
    </source>
</evidence>
<dbReference type="RefSeq" id="WP_109920826.1">
    <property type="nucleotide sequence ID" value="NZ_QGLF01000002.1"/>
</dbReference>
<comment type="caution">
    <text evidence="4">The sequence shown here is derived from an EMBL/GenBank/DDBJ whole genome shotgun (WGS) entry which is preliminary data.</text>
</comment>
<dbReference type="InterPro" id="IPR006464">
    <property type="entry name" value="AcTrfase_RimI/Ard1"/>
</dbReference>
<evidence type="ECO:0000313" key="5">
    <source>
        <dbReference type="Proteomes" id="UP000246077"/>
    </source>
</evidence>
<dbReference type="InterPro" id="IPR021770">
    <property type="entry name" value="DUF3335"/>
</dbReference>